<proteinExistence type="predicted"/>
<gene>
    <name evidence="1" type="ORF">g.80644</name>
</gene>
<dbReference type="OrthoDB" id="26681at2759"/>
<accession>A0A2S2QUW8</accession>
<evidence type="ECO:0000313" key="1">
    <source>
        <dbReference type="EMBL" id="MBY81547.1"/>
    </source>
</evidence>
<sequence>MESLERWMRIGGSRAPSNVVGEVVAGVGAGGTTVGQAPTLVSAAAAAAAATAAAAAAAAAAQPSPGVAALVRKGRRHLSATFCLAGDTMEGIIQCLVFLKAFSVRFFFNHMVMMRALSYCRHAYQW</sequence>
<dbReference type="AlphaFoldDB" id="A0A2S2QUW8"/>
<name>A0A2S2QUW8_9HEMI</name>
<dbReference type="EMBL" id="GGMS01012344">
    <property type="protein sequence ID" value="MBY81547.1"/>
    <property type="molecule type" value="Transcribed_RNA"/>
</dbReference>
<reference evidence="1" key="1">
    <citation type="submission" date="2018-04" db="EMBL/GenBank/DDBJ databases">
        <title>Transcriptome assembly of Sipha flava.</title>
        <authorList>
            <person name="Scully E.D."/>
            <person name="Geib S.M."/>
            <person name="Palmer N.A."/>
            <person name="Koch K."/>
            <person name="Bradshaw J."/>
            <person name="Heng-Moss T."/>
            <person name="Sarath G."/>
        </authorList>
    </citation>
    <scope>NUCLEOTIDE SEQUENCE</scope>
</reference>
<organism evidence="1">
    <name type="scientific">Sipha flava</name>
    <name type="common">yellow sugarcane aphid</name>
    <dbReference type="NCBI Taxonomy" id="143950"/>
    <lineage>
        <taxon>Eukaryota</taxon>
        <taxon>Metazoa</taxon>
        <taxon>Ecdysozoa</taxon>
        <taxon>Arthropoda</taxon>
        <taxon>Hexapoda</taxon>
        <taxon>Insecta</taxon>
        <taxon>Pterygota</taxon>
        <taxon>Neoptera</taxon>
        <taxon>Paraneoptera</taxon>
        <taxon>Hemiptera</taxon>
        <taxon>Sternorrhyncha</taxon>
        <taxon>Aphidomorpha</taxon>
        <taxon>Aphidoidea</taxon>
        <taxon>Aphididae</taxon>
        <taxon>Sipha</taxon>
    </lineage>
</organism>
<protein>
    <submittedName>
        <fullName evidence="1">Uncharacterized protein</fullName>
    </submittedName>
</protein>